<name>A0A1I2IRT7_9ACTN</name>
<organism evidence="3 4">
    <name type="scientific">Actinoplanes philippinensis</name>
    <dbReference type="NCBI Taxonomy" id="35752"/>
    <lineage>
        <taxon>Bacteria</taxon>
        <taxon>Bacillati</taxon>
        <taxon>Actinomycetota</taxon>
        <taxon>Actinomycetes</taxon>
        <taxon>Micromonosporales</taxon>
        <taxon>Micromonosporaceae</taxon>
        <taxon>Actinoplanes</taxon>
    </lineage>
</organism>
<protein>
    <submittedName>
        <fullName evidence="3">Uncharacterized protein</fullName>
    </submittedName>
</protein>
<proteinExistence type="predicted"/>
<dbReference type="EMBL" id="FONV01000010">
    <property type="protein sequence ID" value="SFF44353.1"/>
    <property type="molecule type" value="Genomic_DNA"/>
</dbReference>
<feature type="transmembrane region" description="Helical" evidence="2">
    <location>
        <begin position="78"/>
        <end position="102"/>
    </location>
</feature>
<evidence type="ECO:0000256" key="1">
    <source>
        <dbReference type="SAM" id="MobiDB-lite"/>
    </source>
</evidence>
<gene>
    <name evidence="3" type="ORF">SAMN05421541_110324</name>
</gene>
<sequence length="178" mass="19840">MATRPPARRASSQRAWLITYPLALFAMICLAIFWLREPEWYREWPKGLLFFVAYLVAYRDVFNIVIWRSAFTVAVTDVPLVLALFYLPPVMVILVVGGAILVQQLWSHAQPAKMAFNTAKSAAGNSAALLLILALPEIRGRRAGHVGDPGSRRGHRRARRAAQPGRCAEPGPRLADRP</sequence>
<dbReference type="AlphaFoldDB" id="A0A1I2IRT7"/>
<reference evidence="3 4" key="1">
    <citation type="submission" date="2016-10" db="EMBL/GenBank/DDBJ databases">
        <authorList>
            <person name="de Groot N.N."/>
        </authorList>
    </citation>
    <scope>NUCLEOTIDE SEQUENCE [LARGE SCALE GENOMIC DNA]</scope>
    <source>
        <strain evidence="3 4">DSM 43019</strain>
    </source>
</reference>
<accession>A0A1I2IRT7</accession>
<evidence type="ECO:0000256" key="2">
    <source>
        <dbReference type="SAM" id="Phobius"/>
    </source>
</evidence>
<evidence type="ECO:0000313" key="4">
    <source>
        <dbReference type="Proteomes" id="UP000199645"/>
    </source>
</evidence>
<evidence type="ECO:0000313" key="3">
    <source>
        <dbReference type="EMBL" id="SFF44353.1"/>
    </source>
</evidence>
<keyword evidence="2" id="KW-0812">Transmembrane</keyword>
<feature type="transmembrane region" description="Helical" evidence="2">
    <location>
        <begin position="15"/>
        <end position="35"/>
    </location>
</feature>
<feature type="region of interest" description="Disordered" evidence="1">
    <location>
        <begin position="143"/>
        <end position="178"/>
    </location>
</feature>
<keyword evidence="2" id="KW-1133">Transmembrane helix</keyword>
<dbReference type="Proteomes" id="UP000199645">
    <property type="component" value="Unassembled WGS sequence"/>
</dbReference>
<keyword evidence="4" id="KW-1185">Reference proteome</keyword>
<keyword evidence="2" id="KW-0472">Membrane</keyword>
<feature type="transmembrane region" description="Helical" evidence="2">
    <location>
        <begin position="47"/>
        <end position="66"/>
    </location>
</feature>
<dbReference type="STRING" id="35752.SAMN05421541_110324"/>